<reference evidence="2 3" key="1">
    <citation type="submission" date="2019-07" db="EMBL/GenBank/DDBJ databases">
        <title>Draft genome assembly of a fouling barnacle, Amphibalanus amphitrite (Darwin, 1854): The first reference genome for Thecostraca.</title>
        <authorList>
            <person name="Kim W."/>
        </authorList>
    </citation>
    <scope>NUCLEOTIDE SEQUENCE [LARGE SCALE GENOMIC DNA]</scope>
    <source>
        <strain evidence="2">SNU_AA5</strain>
        <tissue evidence="2">Soma without cirri and trophi</tissue>
    </source>
</reference>
<keyword evidence="1" id="KW-0224">Dipeptidase</keyword>
<keyword evidence="1" id="KW-0336">GPI-anchor</keyword>
<keyword evidence="1" id="KW-0449">Lipoprotein</keyword>
<dbReference type="PROSITE" id="PS51365">
    <property type="entry name" value="RENAL_DIPEPTIDASE_2"/>
    <property type="match status" value="1"/>
</dbReference>
<organism evidence="2 3">
    <name type="scientific">Amphibalanus amphitrite</name>
    <name type="common">Striped barnacle</name>
    <name type="synonym">Balanus amphitrite</name>
    <dbReference type="NCBI Taxonomy" id="1232801"/>
    <lineage>
        <taxon>Eukaryota</taxon>
        <taxon>Metazoa</taxon>
        <taxon>Ecdysozoa</taxon>
        <taxon>Arthropoda</taxon>
        <taxon>Crustacea</taxon>
        <taxon>Multicrustacea</taxon>
        <taxon>Cirripedia</taxon>
        <taxon>Thoracica</taxon>
        <taxon>Thoracicalcarea</taxon>
        <taxon>Balanomorpha</taxon>
        <taxon>Balanoidea</taxon>
        <taxon>Balanidae</taxon>
        <taxon>Amphibalaninae</taxon>
        <taxon>Amphibalanus</taxon>
    </lineage>
</organism>
<dbReference type="SUPFAM" id="SSF51556">
    <property type="entry name" value="Metallo-dependent hydrolases"/>
    <property type="match status" value="1"/>
</dbReference>
<comment type="caution">
    <text evidence="2">The sequence shown here is derived from an EMBL/GenBank/DDBJ whole genome shotgun (WGS) entry which is preliminary data.</text>
</comment>
<keyword evidence="1" id="KW-0862">Zinc</keyword>
<dbReference type="Proteomes" id="UP000440578">
    <property type="component" value="Unassembled WGS sequence"/>
</dbReference>
<dbReference type="GO" id="GO:0006508">
    <property type="term" value="P:proteolysis"/>
    <property type="evidence" value="ECO:0007669"/>
    <property type="project" value="UniProtKB-KW"/>
</dbReference>
<dbReference type="AlphaFoldDB" id="A0A6A4VNR0"/>
<evidence type="ECO:0000256" key="1">
    <source>
        <dbReference type="RuleBase" id="RU341113"/>
    </source>
</evidence>
<dbReference type="PANTHER" id="PTHR10443">
    <property type="entry name" value="MICROSOMAL DIPEPTIDASE"/>
    <property type="match status" value="1"/>
</dbReference>
<dbReference type="InterPro" id="IPR032466">
    <property type="entry name" value="Metal_Hydrolase"/>
</dbReference>
<comment type="subcellular location">
    <subcellularLocation>
        <location evidence="1">Membrane</location>
        <topology evidence="1">Lipid-anchor</topology>
        <topology evidence="1">GPI-anchor</topology>
    </subcellularLocation>
</comment>
<dbReference type="PANTHER" id="PTHR10443:SF47">
    <property type="entry name" value="DIPEPTIDASE"/>
    <property type="match status" value="1"/>
</dbReference>
<evidence type="ECO:0000313" key="2">
    <source>
        <dbReference type="EMBL" id="KAF0296206.1"/>
    </source>
</evidence>
<proteinExistence type="inferred from homology"/>
<keyword evidence="1" id="KW-0325">Glycoprotein</keyword>
<sequence length="115" mass="12483">MRTAMLHTLKLISSTVIREMNRLGMLVDLSHVSELAMRRALEQSEAPVIFSHSSAQALCNSSRNVPDHLLKKLAANGGVVMVSFYNYFLTCNGTAHMTDVVDFAPATAAIQCSSA</sequence>
<dbReference type="EMBL" id="VIIS01001579">
    <property type="protein sequence ID" value="KAF0296206.1"/>
    <property type="molecule type" value="Genomic_DNA"/>
</dbReference>
<keyword evidence="1" id="KW-0378">Hydrolase</keyword>
<keyword evidence="1" id="KW-1015">Disulfide bond</keyword>
<comment type="cofactor">
    <cofactor evidence="1">
        <name>Zn(2+)</name>
        <dbReference type="ChEBI" id="CHEBI:29105"/>
    </cofactor>
</comment>
<dbReference type="InterPro" id="IPR008257">
    <property type="entry name" value="Pept_M19"/>
</dbReference>
<protein>
    <recommendedName>
        <fullName evidence="1">Dipeptidase</fullName>
        <ecNumber evidence="1">3.4.13.19</ecNumber>
    </recommendedName>
</protein>
<dbReference type="EC" id="3.4.13.19" evidence="1"/>
<dbReference type="GO" id="GO:0046872">
    <property type="term" value="F:metal ion binding"/>
    <property type="evidence" value="ECO:0007669"/>
    <property type="project" value="UniProtKB-UniRule"/>
</dbReference>
<comment type="catalytic activity">
    <reaction evidence="1">
        <text>an L-aminoacyl-L-amino acid + H2O = 2 an L-alpha-amino acid</text>
        <dbReference type="Rhea" id="RHEA:48940"/>
        <dbReference type="ChEBI" id="CHEBI:15377"/>
        <dbReference type="ChEBI" id="CHEBI:59869"/>
        <dbReference type="ChEBI" id="CHEBI:77460"/>
        <dbReference type="EC" id="3.4.13.19"/>
    </reaction>
</comment>
<accession>A0A6A4VNR0</accession>
<comment type="similarity">
    <text evidence="1">Belongs to the metallo-dependent hydrolases superfamily. Peptidase M19 family.</text>
</comment>
<gene>
    <name evidence="2" type="primary">DPEP2_0</name>
    <name evidence="2" type="ORF">FJT64_006356</name>
</gene>
<keyword evidence="1" id="KW-0472">Membrane</keyword>
<evidence type="ECO:0000313" key="3">
    <source>
        <dbReference type="Proteomes" id="UP000440578"/>
    </source>
</evidence>
<dbReference type="GO" id="GO:0070573">
    <property type="term" value="F:metallodipeptidase activity"/>
    <property type="evidence" value="ECO:0007669"/>
    <property type="project" value="InterPro"/>
</dbReference>
<keyword evidence="3" id="KW-1185">Reference proteome</keyword>
<dbReference type="GO" id="GO:0098552">
    <property type="term" value="C:side of membrane"/>
    <property type="evidence" value="ECO:0007669"/>
    <property type="project" value="UniProtKB-KW"/>
</dbReference>
<keyword evidence="1" id="KW-0479">Metal-binding</keyword>
<dbReference type="Gene3D" id="3.20.20.140">
    <property type="entry name" value="Metal-dependent hydrolases"/>
    <property type="match status" value="1"/>
</dbReference>
<keyword evidence="1" id="KW-0645">Protease</keyword>
<dbReference type="Pfam" id="PF01244">
    <property type="entry name" value="Peptidase_M19"/>
    <property type="match status" value="1"/>
</dbReference>
<dbReference type="OrthoDB" id="445695at2759"/>
<name>A0A6A4VNR0_AMPAM</name>
<comment type="subunit">
    <text evidence="1">Homodimer; disulfide-linked.</text>
</comment>
<keyword evidence="1" id="KW-0482">Metalloprotease</keyword>